<feature type="compositionally biased region" description="Acidic residues" evidence="2">
    <location>
        <begin position="20"/>
        <end position="31"/>
    </location>
</feature>
<feature type="compositionally biased region" description="Basic and acidic residues" evidence="2">
    <location>
        <begin position="240"/>
        <end position="251"/>
    </location>
</feature>
<feature type="region of interest" description="Disordered" evidence="2">
    <location>
        <begin position="1"/>
        <end position="251"/>
    </location>
</feature>
<comment type="similarity">
    <text evidence="1">Belongs to the PCP4 family.</text>
</comment>
<dbReference type="Pfam" id="PF00612">
    <property type="entry name" value="IQ"/>
    <property type="match status" value="5"/>
</dbReference>
<dbReference type="PROSITE" id="PS50096">
    <property type="entry name" value="IQ"/>
    <property type="match status" value="5"/>
</dbReference>
<feature type="compositionally biased region" description="Basic and acidic residues" evidence="2">
    <location>
        <begin position="212"/>
        <end position="233"/>
    </location>
</feature>
<dbReference type="Proteomes" id="UP001164746">
    <property type="component" value="Chromosome 5"/>
</dbReference>
<evidence type="ECO:0000313" key="3">
    <source>
        <dbReference type="EMBL" id="WAR05405.1"/>
    </source>
</evidence>
<feature type="compositionally biased region" description="Acidic residues" evidence="2">
    <location>
        <begin position="74"/>
        <end position="87"/>
    </location>
</feature>
<dbReference type="PANTHER" id="PTHR15359">
    <property type="entry name" value="IG-LIKE DOMAIN-CONTAINING PROTEIN"/>
    <property type="match status" value="1"/>
</dbReference>
<protein>
    <submittedName>
        <fullName evidence="3">Uncharacterized protein</fullName>
    </submittedName>
</protein>
<name>A0ABY7E5U6_MYAAR</name>
<feature type="compositionally biased region" description="Basic and acidic residues" evidence="2">
    <location>
        <begin position="53"/>
        <end position="73"/>
    </location>
</feature>
<dbReference type="PANTHER" id="PTHR15359:SF8">
    <property type="entry name" value="PROTEIN CBG01055"/>
    <property type="match status" value="1"/>
</dbReference>
<dbReference type="Gene3D" id="1.20.5.190">
    <property type="match status" value="2"/>
</dbReference>
<dbReference type="InterPro" id="IPR000048">
    <property type="entry name" value="IQ_motif_EF-hand-BS"/>
</dbReference>
<dbReference type="InterPro" id="IPR052142">
    <property type="entry name" value="Calmodulin_Regulator_PCP4-like"/>
</dbReference>
<reference evidence="3" key="1">
    <citation type="submission" date="2022-11" db="EMBL/GenBank/DDBJ databases">
        <title>Centuries of genome instability and evolution in soft-shell clam transmissible cancer (bioRxiv).</title>
        <authorList>
            <person name="Hart S.F.M."/>
            <person name="Yonemitsu M.A."/>
            <person name="Giersch R.M."/>
            <person name="Beal B.F."/>
            <person name="Arriagada G."/>
            <person name="Davis B.W."/>
            <person name="Ostrander E.A."/>
            <person name="Goff S.P."/>
            <person name="Metzger M.J."/>
        </authorList>
    </citation>
    <scope>NUCLEOTIDE SEQUENCE</scope>
    <source>
        <strain evidence="3">MELC-2E11</strain>
        <tissue evidence="3">Siphon/mantle</tissue>
    </source>
</reference>
<dbReference type="SUPFAM" id="SSF52540">
    <property type="entry name" value="P-loop containing nucleoside triphosphate hydrolases"/>
    <property type="match status" value="1"/>
</dbReference>
<evidence type="ECO:0000256" key="1">
    <source>
        <dbReference type="ARBA" id="ARBA00038017"/>
    </source>
</evidence>
<sequence length="320" mass="35695">MKEKAPEPAPSPEPTKTQAQEEEEVDIDLNDPEVGAAALKIQAGFRGHQTRQQLKDKQAQSQEPKTDEPKEAEALAEEEEVDIDLNDPEVGAAALKIQAGFRGHQTRQQIKQQKESKTETSTQETDVKKEEDLDLDMNDPELAGAAVKIQSGFRGHMARKEIQAKKESKQTDKSPPEPVKEEKKEEVDIDLNDPDTEKAALKIQAGFKGYQTRKDLKSKKEAQTQQVSKEDVKAPSPEATEEKKDEVDIDLKDPEVEKAAVKIQAGFKGYKTRQEIKAKIDSSETQGEEKADDKSEEKTDEAKTDADEKTEVCKKNEDTT</sequence>
<dbReference type="InterPro" id="IPR027417">
    <property type="entry name" value="P-loop_NTPase"/>
</dbReference>
<dbReference type="SMART" id="SM00015">
    <property type="entry name" value="IQ"/>
    <property type="match status" value="5"/>
</dbReference>
<dbReference type="CDD" id="cd23767">
    <property type="entry name" value="IQCD"/>
    <property type="match status" value="1"/>
</dbReference>
<accession>A0ABY7E5U6</accession>
<evidence type="ECO:0000256" key="2">
    <source>
        <dbReference type="SAM" id="MobiDB-lite"/>
    </source>
</evidence>
<organism evidence="3 4">
    <name type="scientific">Mya arenaria</name>
    <name type="common">Soft-shell clam</name>
    <dbReference type="NCBI Taxonomy" id="6604"/>
    <lineage>
        <taxon>Eukaryota</taxon>
        <taxon>Metazoa</taxon>
        <taxon>Spiralia</taxon>
        <taxon>Lophotrochozoa</taxon>
        <taxon>Mollusca</taxon>
        <taxon>Bivalvia</taxon>
        <taxon>Autobranchia</taxon>
        <taxon>Heteroconchia</taxon>
        <taxon>Euheterodonta</taxon>
        <taxon>Imparidentia</taxon>
        <taxon>Neoheterodontei</taxon>
        <taxon>Myida</taxon>
        <taxon>Myoidea</taxon>
        <taxon>Myidae</taxon>
        <taxon>Mya</taxon>
    </lineage>
</organism>
<dbReference type="EMBL" id="CP111016">
    <property type="protein sequence ID" value="WAR05405.1"/>
    <property type="molecule type" value="Genomic_DNA"/>
</dbReference>
<proteinExistence type="inferred from homology"/>
<gene>
    <name evidence="3" type="ORF">MAR_020774</name>
</gene>
<evidence type="ECO:0000313" key="4">
    <source>
        <dbReference type="Proteomes" id="UP001164746"/>
    </source>
</evidence>
<feature type="compositionally biased region" description="Basic and acidic residues" evidence="2">
    <location>
        <begin position="158"/>
        <end position="186"/>
    </location>
</feature>
<keyword evidence="4" id="KW-1185">Reference proteome</keyword>
<feature type="region of interest" description="Disordered" evidence="2">
    <location>
        <begin position="277"/>
        <end position="320"/>
    </location>
</feature>